<dbReference type="AlphaFoldDB" id="B2GM92"/>
<comment type="similarity">
    <text evidence="1">Belongs to the peptidase S1 family.</text>
</comment>
<evidence type="ECO:0000256" key="6">
    <source>
        <dbReference type="RuleBase" id="RU363034"/>
    </source>
</evidence>
<dbReference type="InterPro" id="IPR033116">
    <property type="entry name" value="TRYPSIN_SER"/>
</dbReference>
<dbReference type="InterPro" id="IPR001254">
    <property type="entry name" value="Trypsin_dom"/>
</dbReference>
<organism evidence="9">
    <name type="scientific">Suidasia medanensis</name>
    <dbReference type="NCBI Taxonomy" id="223625"/>
    <lineage>
        <taxon>Eukaryota</taxon>
        <taxon>Metazoa</taxon>
        <taxon>Ecdysozoa</taxon>
        <taxon>Arthropoda</taxon>
        <taxon>Chelicerata</taxon>
        <taxon>Arachnida</taxon>
        <taxon>Acari</taxon>
        <taxon>Acariformes</taxon>
        <taxon>Sarcoptiformes</taxon>
        <taxon>Astigmata</taxon>
        <taxon>Acaroidea</taxon>
        <taxon>Suidasiidae</taxon>
        <taxon>Suidasia</taxon>
    </lineage>
</organism>
<sequence>MMKLTVALLCTLCAVVSADLRLPLPEVIQREYPWLIDEPINSDNDAYSARIVGGSNVGPGEAKHQIALLRSGSFTCGGSLISSKTVLTAAHCVYGNENKPTTFTIRYNTLDRTSGPTIGVKKVNRHASYSSNTIDYDVATLTLSSAFAPGDNAAVIGLASTEPAANEVLKVTGWGRLSAGGSLPTKLQQANLNTISRSDCQKRWGSTNTITARMICAHSTTQSACNGDSGGPITKNGLLVGVVSWGSSSCLHQTYPNVYANVANLKNWINANTV</sequence>
<keyword evidence="7" id="KW-0732">Signal</keyword>
<feature type="domain" description="Peptidase S1" evidence="8">
    <location>
        <begin position="51"/>
        <end position="274"/>
    </location>
</feature>
<dbReference type="InterPro" id="IPR018114">
    <property type="entry name" value="TRYPSIN_HIS"/>
</dbReference>
<dbReference type="SUPFAM" id="SSF50494">
    <property type="entry name" value="Trypsin-like serine proteases"/>
    <property type="match status" value="1"/>
</dbReference>
<proteinExistence type="evidence at transcript level"/>
<dbReference type="InterPro" id="IPR009003">
    <property type="entry name" value="Peptidase_S1_PA"/>
</dbReference>
<dbReference type="PROSITE" id="PS00135">
    <property type="entry name" value="TRYPSIN_SER"/>
    <property type="match status" value="1"/>
</dbReference>
<keyword evidence="4 6" id="KW-0720">Serine protease</keyword>
<dbReference type="PROSITE" id="PS50240">
    <property type="entry name" value="TRYPSIN_DOM"/>
    <property type="match status" value="1"/>
</dbReference>
<dbReference type="CDD" id="cd00190">
    <property type="entry name" value="Tryp_SPc"/>
    <property type="match status" value="1"/>
</dbReference>
<keyword evidence="2 6" id="KW-0645">Protease</keyword>
<evidence type="ECO:0000259" key="8">
    <source>
        <dbReference type="PROSITE" id="PS50240"/>
    </source>
</evidence>
<evidence type="ECO:0000256" key="1">
    <source>
        <dbReference type="ARBA" id="ARBA00007664"/>
    </source>
</evidence>
<evidence type="ECO:0000256" key="4">
    <source>
        <dbReference type="ARBA" id="ARBA00022825"/>
    </source>
</evidence>
<keyword evidence="5" id="KW-1015">Disulfide bond</keyword>
<evidence type="ECO:0000256" key="3">
    <source>
        <dbReference type="ARBA" id="ARBA00022801"/>
    </source>
</evidence>
<dbReference type="Pfam" id="PF00089">
    <property type="entry name" value="Trypsin"/>
    <property type="match status" value="1"/>
</dbReference>
<dbReference type="SMART" id="SM00020">
    <property type="entry name" value="Tryp_SPc"/>
    <property type="match status" value="1"/>
</dbReference>
<feature type="signal peptide" evidence="7">
    <location>
        <begin position="1"/>
        <end position="18"/>
    </location>
</feature>
<dbReference type="PROSITE" id="PS00134">
    <property type="entry name" value="TRYPSIN_HIS"/>
    <property type="match status" value="1"/>
</dbReference>
<keyword evidence="3 6" id="KW-0378">Hydrolase</keyword>
<dbReference type="SMR" id="B2GM92"/>
<dbReference type="GO" id="GO:0004252">
    <property type="term" value="F:serine-type endopeptidase activity"/>
    <property type="evidence" value="ECO:0007669"/>
    <property type="project" value="InterPro"/>
</dbReference>
<evidence type="ECO:0000256" key="5">
    <source>
        <dbReference type="ARBA" id="ARBA00023157"/>
    </source>
</evidence>
<dbReference type="InterPro" id="IPR043504">
    <property type="entry name" value="Peptidase_S1_PA_chymotrypsin"/>
</dbReference>
<dbReference type="EMBL" id="AY800357">
    <property type="protein sequence ID" value="AAX34056.1"/>
    <property type="molecule type" value="mRNA"/>
</dbReference>
<dbReference type="FunFam" id="2.40.10.10:FF:000034">
    <property type="entry name" value="Eupolytin"/>
    <property type="match status" value="1"/>
</dbReference>
<dbReference type="MEROPS" id="S01.A83"/>
<evidence type="ECO:0000313" key="9">
    <source>
        <dbReference type="EMBL" id="AAX34056.1"/>
    </source>
</evidence>
<accession>B2GM92</accession>
<dbReference type="Gene3D" id="2.40.10.10">
    <property type="entry name" value="Trypsin-like serine proteases"/>
    <property type="match status" value="1"/>
</dbReference>
<reference evidence="9" key="1">
    <citation type="submission" date="2004-10" db="EMBL/GenBank/DDBJ databases">
        <authorList>
            <person name="Chew F.T."/>
            <person name="Gao Y.F."/>
            <person name="Reginald K."/>
        </authorList>
    </citation>
    <scope>NUCLEOTIDE SEQUENCE</scope>
</reference>
<dbReference type="PANTHER" id="PTHR24276:SF98">
    <property type="entry name" value="FI18310P1-RELATED"/>
    <property type="match status" value="1"/>
</dbReference>
<dbReference type="PRINTS" id="PR00722">
    <property type="entry name" value="CHYMOTRYPSIN"/>
</dbReference>
<protein>
    <submittedName>
        <fullName evidence="9">Sui m 9 allergen</fullName>
    </submittedName>
</protein>
<name>B2GM92_9ACAR</name>
<dbReference type="InterPro" id="IPR001314">
    <property type="entry name" value="Peptidase_S1A"/>
</dbReference>
<feature type="chain" id="PRO_5002778141" evidence="7">
    <location>
        <begin position="19"/>
        <end position="274"/>
    </location>
</feature>
<dbReference type="InterPro" id="IPR050430">
    <property type="entry name" value="Peptidase_S1"/>
</dbReference>
<evidence type="ECO:0000256" key="2">
    <source>
        <dbReference type="ARBA" id="ARBA00022670"/>
    </source>
</evidence>
<dbReference type="GO" id="GO:0006508">
    <property type="term" value="P:proteolysis"/>
    <property type="evidence" value="ECO:0007669"/>
    <property type="project" value="UniProtKB-KW"/>
</dbReference>
<dbReference type="PANTHER" id="PTHR24276">
    <property type="entry name" value="POLYSERASE-RELATED"/>
    <property type="match status" value="1"/>
</dbReference>
<evidence type="ECO:0000256" key="7">
    <source>
        <dbReference type="SAM" id="SignalP"/>
    </source>
</evidence>